<dbReference type="AlphaFoldDB" id="A0A3Q3F1X7"/>
<dbReference type="InterPro" id="IPR027417">
    <property type="entry name" value="P-loop_NTPase"/>
</dbReference>
<reference evidence="3" key="1">
    <citation type="submission" date="2025-08" db="UniProtKB">
        <authorList>
            <consortium name="Ensembl"/>
        </authorList>
    </citation>
    <scope>IDENTIFICATION</scope>
</reference>
<feature type="domain" description="Helicase ATP-binding" evidence="2">
    <location>
        <begin position="2"/>
        <end position="133"/>
    </location>
</feature>
<dbReference type="InterPro" id="IPR000330">
    <property type="entry name" value="SNF2_N"/>
</dbReference>
<dbReference type="PANTHER" id="PTHR10799">
    <property type="entry name" value="SNF2/RAD54 HELICASE FAMILY"/>
    <property type="match status" value="1"/>
</dbReference>
<evidence type="ECO:0000313" key="4">
    <source>
        <dbReference type="Proteomes" id="UP000261660"/>
    </source>
</evidence>
<evidence type="ECO:0000313" key="3">
    <source>
        <dbReference type="Ensembl" id="ENSLBEP00000012752.1"/>
    </source>
</evidence>
<name>A0A3Q3F1X7_9LABR</name>
<dbReference type="GO" id="GO:0005694">
    <property type="term" value="C:chromosome"/>
    <property type="evidence" value="ECO:0007669"/>
    <property type="project" value="UniProtKB-ARBA"/>
</dbReference>
<dbReference type="Pfam" id="PF00176">
    <property type="entry name" value="SNF2-rel_dom"/>
    <property type="match status" value="1"/>
</dbReference>
<dbReference type="InterPro" id="IPR014001">
    <property type="entry name" value="Helicase_ATP-bd"/>
</dbReference>
<dbReference type="PROSITE" id="PS51192">
    <property type="entry name" value="HELICASE_ATP_BIND_1"/>
    <property type="match status" value="1"/>
</dbReference>
<organism evidence="3 4">
    <name type="scientific">Labrus bergylta</name>
    <name type="common">ballan wrasse</name>
    <dbReference type="NCBI Taxonomy" id="56723"/>
    <lineage>
        <taxon>Eukaryota</taxon>
        <taxon>Metazoa</taxon>
        <taxon>Chordata</taxon>
        <taxon>Craniata</taxon>
        <taxon>Vertebrata</taxon>
        <taxon>Euteleostomi</taxon>
        <taxon>Actinopterygii</taxon>
        <taxon>Neopterygii</taxon>
        <taxon>Teleostei</taxon>
        <taxon>Neoteleostei</taxon>
        <taxon>Acanthomorphata</taxon>
        <taxon>Eupercaria</taxon>
        <taxon>Labriformes</taxon>
        <taxon>Labridae</taxon>
        <taxon>Labrus</taxon>
    </lineage>
</organism>
<keyword evidence="4" id="KW-1185">Reference proteome</keyword>
<dbReference type="SMART" id="SM00487">
    <property type="entry name" value="DEXDc"/>
    <property type="match status" value="1"/>
</dbReference>
<dbReference type="Gene3D" id="3.40.50.10810">
    <property type="entry name" value="Tandem AAA-ATPase domain"/>
    <property type="match status" value="2"/>
</dbReference>
<evidence type="ECO:0000256" key="1">
    <source>
        <dbReference type="ARBA" id="ARBA00007025"/>
    </source>
</evidence>
<dbReference type="GeneTree" id="ENSGT00940000154821"/>
<dbReference type="Proteomes" id="UP000261660">
    <property type="component" value="Unplaced"/>
</dbReference>
<proteinExistence type="inferred from homology"/>
<dbReference type="STRING" id="56723.ENSLBEP00000012752"/>
<dbReference type="Ensembl" id="ENSLBET00000013413.1">
    <property type="protein sequence ID" value="ENSLBEP00000012752.1"/>
    <property type="gene ID" value="ENSLBEG00000009787.1"/>
</dbReference>
<evidence type="ECO:0000259" key="2">
    <source>
        <dbReference type="PROSITE" id="PS51192"/>
    </source>
</evidence>
<comment type="similarity">
    <text evidence="1">Belongs to the SNF2/RAD54 helicase family.</text>
</comment>
<dbReference type="GO" id="GO:0005524">
    <property type="term" value="F:ATP binding"/>
    <property type="evidence" value="ECO:0007669"/>
    <property type="project" value="InterPro"/>
</dbReference>
<dbReference type="Gene3D" id="3.40.50.300">
    <property type="entry name" value="P-loop containing nucleotide triphosphate hydrolases"/>
    <property type="match status" value="1"/>
</dbReference>
<reference evidence="3" key="2">
    <citation type="submission" date="2025-09" db="UniProtKB">
        <authorList>
            <consortium name="Ensembl"/>
        </authorList>
    </citation>
    <scope>IDENTIFICATION</scope>
</reference>
<dbReference type="SUPFAM" id="SSF52540">
    <property type="entry name" value="P-loop containing nucleoside triphosphate hydrolases"/>
    <property type="match status" value="1"/>
</dbReference>
<dbReference type="InterPro" id="IPR038718">
    <property type="entry name" value="SNF2-like_sf"/>
</dbReference>
<dbReference type="InParanoid" id="A0A3Q3F1X7"/>
<accession>A0A3Q3F1X7</accession>
<sequence length="251" mass="28784">MVSLYNNNLNGILADEMGLGKTIQTIALITYLMEYKRINGPFLIIVPLSSVPSQLASISYHTEQSFKKVFSHTQIRWKYMIVDEGHRMKNHHCKLTQVLNTHYVAPRRLLLTGTPLQNKLPELWALLNFLLPTIFKSCSTFEQWFNAPFAMTGERVNTSRNTFEFFHVCSHFLQGKGGAKTLMNTIMQLKKICNHPYMFQHIEVSATQITGTGFLSVLTADPGNMRLMSYICQINNHLLISIYHFTAVDMF</sequence>
<protein>
    <recommendedName>
        <fullName evidence="2">Helicase ATP-binding domain-containing protein</fullName>
    </recommendedName>
</protein>